<feature type="compositionally biased region" description="Low complexity" evidence="1">
    <location>
        <begin position="519"/>
        <end position="560"/>
    </location>
</feature>
<evidence type="ECO:0000259" key="2">
    <source>
        <dbReference type="Pfam" id="PF12090"/>
    </source>
</evidence>
<feature type="compositionally biased region" description="Low complexity" evidence="1">
    <location>
        <begin position="30"/>
        <end position="40"/>
    </location>
</feature>
<feature type="compositionally biased region" description="Basic and acidic residues" evidence="1">
    <location>
        <begin position="240"/>
        <end position="260"/>
    </location>
</feature>
<evidence type="ECO:0000313" key="4">
    <source>
        <dbReference type="Proteomes" id="UP000315522"/>
    </source>
</evidence>
<dbReference type="EMBL" id="QGML01000019">
    <property type="protein sequence ID" value="TVY94321.1"/>
    <property type="molecule type" value="Genomic_DNA"/>
</dbReference>
<feature type="region of interest" description="Disordered" evidence="1">
    <location>
        <begin position="476"/>
        <end position="689"/>
    </location>
</feature>
<feature type="compositionally biased region" description="Polar residues" evidence="1">
    <location>
        <begin position="593"/>
        <end position="602"/>
    </location>
</feature>
<accession>A0A559MMY9</accession>
<feature type="compositionally biased region" description="Pro residues" evidence="1">
    <location>
        <begin position="327"/>
        <end position="338"/>
    </location>
</feature>
<evidence type="ECO:0000313" key="3">
    <source>
        <dbReference type="EMBL" id="TVY94321.1"/>
    </source>
</evidence>
<feature type="compositionally biased region" description="Low complexity" evidence="1">
    <location>
        <begin position="52"/>
        <end position="64"/>
    </location>
</feature>
<reference evidence="3 4" key="1">
    <citation type="submission" date="2018-05" db="EMBL/GenBank/DDBJ databases">
        <title>Genome sequencing and assembly of the regulated plant pathogen Lachnellula willkommii and related sister species for the development of diagnostic species identification markers.</title>
        <authorList>
            <person name="Giroux E."/>
            <person name="Bilodeau G."/>
        </authorList>
    </citation>
    <scope>NUCLEOTIDE SEQUENCE [LARGE SCALE GENOMIC DNA]</scope>
    <source>
        <strain evidence="3 4">CBS 172.35</strain>
    </source>
</reference>
<gene>
    <name evidence="3" type="primary">spt20</name>
    <name evidence="3" type="ORF">LAWI1_G000131</name>
</gene>
<dbReference type="Proteomes" id="UP000315522">
    <property type="component" value="Unassembled WGS sequence"/>
</dbReference>
<dbReference type="Pfam" id="PF12090">
    <property type="entry name" value="Spt20_SEP"/>
    <property type="match status" value="1"/>
</dbReference>
<dbReference type="AlphaFoldDB" id="A0A559MMY9"/>
<keyword evidence="4" id="KW-1185">Reference proteome</keyword>
<feature type="region of interest" description="Disordered" evidence="1">
    <location>
        <begin position="306"/>
        <end position="352"/>
    </location>
</feature>
<feature type="region of interest" description="Disordered" evidence="1">
    <location>
        <begin position="440"/>
        <end position="460"/>
    </location>
</feature>
<dbReference type="InterPro" id="IPR046468">
    <property type="entry name" value="Spt20-like_SEP"/>
</dbReference>
<feature type="region of interest" description="Disordered" evidence="1">
    <location>
        <begin position="231"/>
        <end position="284"/>
    </location>
</feature>
<feature type="domain" description="Spt20-like SEP" evidence="2">
    <location>
        <begin position="124"/>
        <end position="392"/>
    </location>
</feature>
<feature type="compositionally biased region" description="Gly residues" evidence="1">
    <location>
        <begin position="444"/>
        <end position="457"/>
    </location>
</feature>
<organism evidence="3 4">
    <name type="scientific">Lachnellula willkommii</name>
    <dbReference type="NCBI Taxonomy" id="215461"/>
    <lineage>
        <taxon>Eukaryota</taxon>
        <taxon>Fungi</taxon>
        <taxon>Dikarya</taxon>
        <taxon>Ascomycota</taxon>
        <taxon>Pezizomycotina</taxon>
        <taxon>Leotiomycetes</taxon>
        <taxon>Helotiales</taxon>
        <taxon>Lachnaceae</taxon>
        <taxon>Lachnellula</taxon>
    </lineage>
</organism>
<comment type="caution">
    <text evidence="3">The sequence shown here is derived from an EMBL/GenBank/DDBJ whole genome shotgun (WGS) entry which is preliminary data.</text>
</comment>
<feature type="compositionally biased region" description="Polar residues" evidence="1">
    <location>
        <begin position="646"/>
        <end position="684"/>
    </location>
</feature>
<name>A0A559MMY9_9HELO</name>
<sequence>MAPSATVVQSLSSKAKRPIPPGIQTNGIHSSTSSPSPSISAGRLPNSGKPPNSAASNGAGNNSGVRSASRAKREPGPLLGRGQRNSSVGLRSASIVGDSAAPQTAEPLPYVLSDEYILKKYRNRPPSLVVHLHPTHFRFDQQEGSFSYKSPMRVLIEHLKERTIPHELVEFLTEVPFYEGCMIVQIHDHKSTAPSQGSTRPTSNIGKSVPFSVHNYNYHITPSPWVPFPAQINGSGKGKGASEVDGDNKSKTAEQKDKENMPAPAFPGDGQRGKAAVQPKKPRISTIVLRPTPLSAHIDLAMKAADSLSGGDGHPRQDGGPLSATVPPTPTTVVPPTPQSSMAPPAKRQKKNKMELNSNNIYEAEAQISIATTAPLVLDPVDNAAASAALLKSLSHPMHSEKPPSPKTRKRTVAEMAADEAVAAEQERYLLTLDERLSSNVNAQGGGNPADGDGQAGGATFEPRFEKFKAIENIKTQHEENKRLDKQRQAENDRKAQQERERERLRIESEKREADKQRATQQAQMQQNARRQQQAQQAQLQQGLQGVPPQMQPQHAHPPANNIIANGIQGQPQRFHNQQNSQAPVSSPIIRNGTPQNHSSPIVGNLGNVPMQHSTSSMGGSPPRPGSVVHQNHPQMGAQGHGMVPQRSQQSHAGTPRMPNSTPHIQSTPRQLSQTPRLSQGSPVQTPMAQAQTPMMMANGQMQMNNPNHIMRQQQMQAMLRQNAANIGMPNGSQVSPQAMHYAQAQARMIQQHQQNQQQQGGMQMGGNNNPHLAQYAAQMAAMGQQGMHQAGMGNLRSNGQPLNAQQMQIQQQIHYRMQQAQVQAQAQAQAQIQGMQQQPQQQQHPQQSGGLNPIIAAQIRQQAGLFYRERMAAFQAQHPGGVTPDQDRNFRAQCQADAQAAVLRLRREQVARQAMMAQQGAAMQQNMNMQNNMPM</sequence>
<feature type="compositionally biased region" description="Basic and acidic residues" evidence="1">
    <location>
        <begin position="476"/>
        <end position="518"/>
    </location>
</feature>
<feature type="region of interest" description="Disordered" evidence="1">
    <location>
        <begin position="1"/>
        <end position="86"/>
    </location>
</feature>
<feature type="compositionally biased region" description="Polar residues" evidence="1">
    <location>
        <begin position="1"/>
        <end position="13"/>
    </location>
</feature>
<protein>
    <submittedName>
        <fullName evidence="3">SAGA complex subunit</fullName>
    </submittedName>
</protein>
<evidence type="ECO:0000256" key="1">
    <source>
        <dbReference type="SAM" id="MobiDB-lite"/>
    </source>
</evidence>
<proteinExistence type="predicted"/>
<feature type="compositionally biased region" description="Polar residues" evidence="1">
    <location>
        <begin position="568"/>
        <end position="585"/>
    </location>
</feature>